<keyword evidence="1 6" id="KW-0378">Hydrolase</keyword>
<dbReference type="PIRSF" id="PIRSF005962">
    <property type="entry name" value="Pept_M20D_amidohydro"/>
    <property type="match status" value="1"/>
</dbReference>
<dbReference type="Pfam" id="PF01546">
    <property type="entry name" value="Peptidase_M20"/>
    <property type="match status" value="1"/>
</dbReference>
<dbReference type="InterPro" id="IPR017439">
    <property type="entry name" value="Amidohydrolase"/>
</dbReference>
<dbReference type="EMBL" id="VIKR01000006">
    <property type="protein sequence ID" value="TQV71483.1"/>
    <property type="molecule type" value="Genomic_DNA"/>
</dbReference>
<reference evidence="6 7" key="1">
    <citation type="submission" date="2019-06" db="EMBL/GenBank/DDBJ databases">
        <title>Draft genome of Aliikangiella marina GYP-15.</title>
        <authorList>
            <person name="Wang G."/>
        </authorList>
    </citation>
    <scope>NUCLEOTIDE SEQUENCE [LARGE SCALE GENOMIC DNA]</scope>
    <source>
        <strain evidence="6 7">GYP-15</strain>
    </source>
</reference>
<accession>A0A545T2N4</accession>
<feature type="binding site" evidence="2">
    <location>
        <position position="410"/>
    </location>
    <ligand>
        <name>Mn(2+)</name>
        <dbReference type="ChEBI" id="CHEBI:29035"/>
        <label>2</label>
    </ligand>
</feature>
<feature type="chain" id="PRO_5021880354" evidence="4">
    <location>
        <begin position="23"/>
        <end position="440"/>
    </location>
</feature>
<evidence type="ECO:0000313" key="7">
    <source>
        <dbReference type="Proteomes" id="UP000317839"/>
    </source>
</evidence>
<feature type="signal peptide" evidence="4">
    <location>
        <begin position="1"/>
        <end position="22"/>
    </location>
</feature>
<feature type="binding site" evidence="2">
    <location>
        <position position="168"/>
    </location>
    <ligand>
        <name>Mn(2+)</name>
        <dbReference type="ChEBI" id="CHEBI:29035"/>
        <label>2</label>
    </ligand>
</feature>
<dbReference type="NCBIfam" id="TIGR01891">
    <property type="entry name" value="amidohydrolases"/>
    <property type="match status" value="1"/>
</dbReference>
<dbReference type="InterPro" id="IPR011650">
    <property type="entry name" value="Peptidase_M20_dimer"/>
</dbReference>
<feature type="region of interest" description="Disordered" evidence="3">
    <location>
        <begin position="397"/>
        <end position="417"/>
    </location>
</feature>
<evidence type="ECO:0000259" key="5">
    <source>
        <dbReference type="Pfam" id="PF07687"/>
    </source>
</evidence>
<keyword evidence="4" id="KW-0732">Signal</keyword>
<keyword evidence="7" id="KW-1185">Reference proteome</keyword>
<gene>
    <name evidence="6" type="ORF">FLL45_20220</name>
</gene>
<dbReference type="Gene3D" id="3.40.630.10">
    <property type="entry name" value="Zn peptidases"/>
    <property type="match status" value="1"/>
</dbReference>
<evidence type="ECO:0000256" key="3">
    <source>
        <dbReference type="SAM" id="MobiDB-lite"/>
    </source>
</evidence>
<dbReference type="OrthoDB" id="9777385at2"/>
<dbReference type="RefSeq" id="WP_142943882.1">
    <property type="nucleotide sequence ID" value="NZ_VIKR01000006.1"/>
</dbReference>
<dbReference type="SUPFAM" id="SSF53187">
    <property type="entry name" value="Zn-dependent exopeptidases"/>
    <property type="match status" value="1"/>
</dbReference>
<evidence type="ECO:0000256" key="1">
    <source>
        <dbReference type="ARBA" id="ARBA00022801"/>
    </source>
</evidence>
<keyword evidence="2" id="KW-0464">Manganese</keyword>
<dbReference type="FunFam" id="3.30.70.360:FF:000001">
    <property type="entry name" value="N-acetyldiaminopimelate deacetylase"/>
    <property type="match status" value="1"/>
</dbReference>
<comment type="cofactor">
    <cofactor evidence="2">
        <name>Mn(2+)</name>
        <dbReference type="ChEBI" id="CHEBI:29035"/>
    </cofactor>
    <text evidence="2">The Mn(2+) ion enhances activity.</text>
</comment>
<dbReference type="SUPFAM" id="SSF55031">
    <property type="entry name" value="Bacterial exopeptidase dimerisation domain"/>
    <property type="match status" value="1"/>
</dbReference>
<dbReference type="AlphaFoldDB" id="A0A545T2N4"/>
<feature type="binding site" evidence="2">
    <location>
        <position position="134"/>
    </location>
    <ligand>
        <name>Mn(2+)</name>
        <dbReference type="ChEBI" id="CHEBI:29035"/>
        <label>2</label>
    </ligand>
</feature>
<dbReference type="GO" id="GO:0019877">
    <property type="term" value="P:diaminopimelate biosynthetic process"/>
    <property type="evidence" value="ECO:0007669"/>
    <property type="project" value="UniProtKB-ARBA"/>
</dbReference>
<name>A0A545T2N4_9GAMM</name>
<protein>
    <submittedName>
        <fullName evidence="6">Amidohydrolase</fullName>
    </submittedName>
</protein>
<dbReference type="PANTHER" id="PTHR11014:SF63">
    <property type="entry name" value="METALLOPEPTIDASE, PUTATIVE (AFU_ORTHOLOGUE AFUA_6G09600)-RELATED"/>
    <property type="match status" value="1"/>
</dbReference>
<feature type="binding site" evidence="2">
    <location>
        <position position="132"/>
    </location>
    <ligand>
        <name>Mn(2+)</name>
        <dbReference type="ChEBI" id="CHEBI:29035"/>
        <label>2</label>
    </ligand>
</feature>
<dbReference type="GO" id="GO:0046872">
    <property type="term" value="F:metal ion binding"/>
    <property type="evidence" value="ECO:0007669"/>
    <property type="project" value="UniProtKB-KW"/>
</dbReference>
<evidence type="ECO:0000256" key="4">
    <source>
        <dbReference type="SAM" id="SignalP"/>
    </source>
</evidence>
<evidence type="ECO:0000256" key="2">
    <source>
        <dbReference type="PIRSR" id="PIRSR005962-1"/>
    </source>
</evidence>
<dbReference type="GO" id="GO:0050118">
    <property type="term" value="F:N-acetyldiaminopimelate deacetylase activity"/>
    <property type="evidence" value="ECO:0007669"/>
    <property type="project" value="UniProtKB-ARBA"/>
</dbReference>
<keyword evidence="2" id="KW-0479">Metal-binding</keyword>
<evidence type="ECO:0000313" key="6">
    <source>
        <dbReference type="EMBL" id="TQV71483.1"/>
    </source>
</evidence>
<dbReference type="PANTHER" id="PTHR11014">
    <property type="entry name" value="PEPTIDASE M20 FAMILY MEMBER"/>
    <property type="match status" value="1"/>
</dbReference>
<dbReference type="Pfam" id="PF07687">
    <property type="entry name" value="M20_dimer"/>
    <property type="match status" value="1"/>
</dbReference>
<dbReference type="InterPro" id="IPR036264">
    <property type="entry name" value="Bact_exopeptidase_dim_dom"/>
</dbReference>
<organism evidence="6 7">
    <name type="scientific">Aliikangiella marina</name>
    <dbReference type="NCBI Taxonomy" id="1712262"/>
    <lineage>
        <taxon>Bacteria</taxon>
        <taxon>Pseudomonadati</taxon>
        <taxon>Pseudomonadota</taxon>
        <taxon>Gammaproteobacteria</taxon>
        <taxon>Oceanospirillales</taxon>
        <taxon>Pleioneaceae</taxon>
        <taxon>Aliikangiella</taxon>
    </lineage>
</organism>
<comment type="caution">
    <text evidence="6">The sequence shown here is derived from an EMBL/GenBank/DDBJ whole genome shotgun (WGS) entry which is preliminary data.</text>
</comment>
<dbReference type="Gene3D" id="3.30.70.360">
    <property type="match status" value="1"/>
</dbReference>
<feature type="domain" description="Peptidase M20 dimerisation" evidence="5">
    <location>
        <begin position="216"/>
        <end position="313"/>
    </location>
</feature>
<dbReference type="InterPro" id="IPR002933">
    <property type="entry name" value="Peptidase_M20"/>
</dbReference>
<sequence length="440" mass="48231">MRLKTLLLALVSINLLPLNLLAAADLSEQINKDYHYLDKLYKHLHQTPEISFQEKETAKKIGDELEKLGFDVTRDFGGHGVVGVYQNGDGPTIMIRTDLDALPVRETTGLDYASKKTMKDREGKTTFTMHACGHDIHMTVFTGTARRLIDNKQNWSGTLVMIGQPAEERSGGAKAMLAEGLFEKFPRPDYNLAIHVSADLEAGTIGAVSGFAMANVDSVDIIVKGEGGHGAYPHNTKDPIVLSAQIINSLQTIVSRETSPLEPAVVTVGSIHGGSQHNIISNEVKMQLTLRSYSTEVRKNIISAIRRMTKNLALAAGLPENKIPEVNVLDESTPAAYNNPKLTENVVQRFIELFGENKIFTLKPEMVGEDFGRYGQVEPKIPSLMFRLGTVESSKFERAKTGTERLPTLHSSDFAPDPEPTIKTGVKAMASAALLLLNKQ</sequence>
<dbReference type="Proteomes" id="UP000317839">
    <property type="component" value="Unassembled WGS sequence"/>
</dbReference>
<feature type="binding site" evidence="2">
    <location>
        <position position="195"/>
    </location>
    <ligand>
        <name>Mn(2+)</name>
        <dbReference type="ChEBI" id="CHEBI:29035"/>
        <label>2</label>
    </ligand>
</feature>
<proteinExistence type="predicted"/>